<keyword evidence="3" id="KW-0731">Sigma factor</keyword>
<dbReference type="InterPro" id="IPR013325">
    <property type="entry name" value="RNA_pol_sigma_r2"/>
</dbReference>
<dbReference type="PANTHER" id="PTHR43133">
    <property type="entry name" value="RNA POLYMERASE ECF-TYPE SIGMA FACTO"/>
    <property type="match status" value="1"/>
</dbReference>
<dbReference type="NCBIfam" id="TIGR02937">
    <property type="entry name" value="sigma70-ECF"/>
    <property type="match status" value="1"/>
</dbReference>
<name>A0A517SW66_9BACT</name>
<dbReference type="SUPFAM" id="SSF88659">
    <property type="entry name" value="Sigma3 and sigma4 domains of RNA polymerase sigma factors"/>
    <property type="match status" value="1"/>
</dbReference>
<dbReference type="Gene3D" id="1.10.1740.10">
    <property type="match status" value="1"/>
</dbReference>
<accession>A0A517SW66</accession>
<dbReference type="Pfam" id="PF04542">
    <property type="entry name" value="Sigma70_r2"/>
    <property type="match status" value="1"/>
</dbReference>
<dbReference type="GO" id="GO:0006352">
    <property type="term" value="P:DNA-templated transcription initiation"/>
    <property type="evidence" value="ECO:0007669"/>
    <property type="project" value="InterPro"/>
</dbReference>
<dbReference type="Gene3D" id="1.10.10.10">
    <property type="entry name" value="Winged helix-like DNA-binding domain superfamily/Winged helix DNA-binding domain"/>
    <property type="match status" value="1"/>
</dbReference>
<evidence type="ECO:0000313" key="7">
    <source>
        <dbReference type="EMBL" id="QDT60375.1"/>
    </source>
</evidence>
<proteinExistence type="inferred from homology"/>
<dbReference type="InterPro" id="IPR013324">
    <property type="entry name" value="RNA_pol_sigma_r3/r4-like"/>
</dbReference>
<dbReference type="GO" id="GO:0003677">
    <property type="term" value="F:DNA binding"/>
    <property type="evidence" value="ECO:0007669"/>
    <property type="project" value="InterPro"/>
</dbReference>
<evidence type="ECO:0000256" key="3">
    <source>
        <dbReference type="ARBA" id="ARBA00023082"/>
    </source>
</evidence>
<dbReference type="PANTHER" id="PTHR43133:SF51">
    <property type="entry name" value="RNA POLYMERASE SIGMA FACTOR"/>
    <property type="match status" value="1"/>
</dbReference>
<dbReference type="InterPro" id="IPR013249">
    <property type="entry name" value="RNA_pol_sigma70_r4_t2"/>
</dbReference>
<sequence length="158" mass="18270">MIRAYVRGAGISRPEDVDEIMQNVSLAAWRKFDQLENADEFPVWACVIARYEVLMFRRRHARDRLVLSENVYELLAEQSLEQVESGTKEKRLNQLQQCVEKLPLASRELVMAAYQPGSTIDQLATELGKSANTIYQQLWRIRRALEQCVEEALRGETI</sequence>
<dbReference type="InterPro" id="IPR014331">
    <property type="entry name" value="RNA_pol_sigma70_ECF_RHOBA"/>
</dbReference>
<dbReference type="InterPro" id="IPR039425">
    <property type="entry name" value="RNA_pol_sigma-70-like"/>
</dbReference>
<dbReference type="NCBIfam" id="TIGR02989">
    <property type="entry name" value="Sig-70_gvs1"/>
    <property type="match status" value="1"/>
</dbReference>
<reference evidence="7 8" key="1">
    <citation type="submission" date="2019-02" db="EMBL/GenBank/DDBJ databases">
        <title>Deep-cultivation of Planctomycetes and their phenomic and genomic characterization uncovers novel biology.</title>
        <authorList>
            <person name="Wiegand S."/>
            <person name="Jogler M."/>
            <person name="Boedeker C."/>
            <person name="Pinto D."/>
            <person name="Vollmers J."/>
            <person name="Rivas-Marin E."/>
            <person name="Kohn T."/>
            <person name="Peeters S.H."/>
            <person name="Heuer A."/>
            <person name="Rast P."/>
            <person name="Oberbeckmann S."/>
            <person name="Bunk B."/>
            <person name="Jeske O."/>
            <person name="Meyerdierks A."/>
            <person name="Storesund J.E."/>
            <person name="Kallscheuer N."/>
            <person name="Luecker S."/>
            <person name="Lage O.M."/>
            <person name="Pohl T."/>
            <person name="Merkel B.J."/>
            <person name="Hornburger P."/>
            <person name="Mueller R.-W."/>
            <person name="Bruemmer F."/>
            <person name="Labrenz M."/>
            <person name="Spormann A.M."/>
            <person name="Op den Camp H."/>
            <person name="Overmann J."/>
            <person name="Amann R."/>
            <person name="Jetten M.S.M."/>
            <person name="Mascher T."/>
            <person name="Medema M.H."/>
            <person name="Devos D.P."/>
            <person name="Kaster A.-K."/>
            <person name="Ovreas L."/>
            <person name="Rohde M."/>
            <person name="Galperin M.Y."/>
            <person name="Jogler C."/>
        </authorList>
    </citation>
    <scope>NUCLEOTIDE SEQUENCE [LARGE SCALE GENOMIC DNA]</scope>
    <source>
        <strain evidence="7 8">SV_7m_r</strain>
    </source>
</reference>
<keyword evidence="2" id="KW-0805">Transcription regulation</keyword>
<dbReference type="SUPFAM" id="SSF88946">
    <property type="entry name" value="Sigma2 domain of RNA polymerase sigma factors"/>
    <property type="match status" value="1"/>
</dbReference>
<evidence type="ECO:0000259" key="6">
    <source>
        <dbReference type="Pfam" id="PF08281"/>
    </source>
</evidence>
<evidence type="ECO:0000256" key="1">
    <source>
        <dbReference type="ARBA" id="ARBA00010641"/>
    </source>
</evidence>
<protein>
    <submittedName>
        <fullName evidence="7">RNA polymerase sigma factor</fullName>
    </submittedName>
</protein>
<dbReference type="InterPro" id="IPR036388">
    <property type="entry name" value="WH-like_DNA-bd_sf"/>
</dbReference>
<organism evidence="7 8">
    <name type="scientific">Stieleria bergensis</name>
    <dbReference type="NCBI Taxonomy" id="2528025"/>
    <lineage>
        <taxon>Bacteria</taxon>
        <taxon>Pseudomonadati</taxon>
        <taxon>Planctomycetota</taxon>
        <taxon>Planctomycetia</taxon>
        <taxon>Pirellulales</taxon>
        <taxon>Pirellulaceae</taxon>
        <taxon>Stieleria</taxon>
    </lineage>
</organism>
<keyword evidence="4" id="KW-0804">Transcription</keyword>
<feature type="domain" description="RNA polymerase sigma factor 70 region 4 type 2" evidence="6">
    <location>
        <begin position="93"/>
        <end position="145"/>
    </location>
</feature>
<evidence type="ECO:0000259" key="5">
    <source>
        <dbReference type="Pfam" id="PF04542"/>
    </source>
</evidence>
<dbReference type="Pfam" id="PF08281">
    <property type="entry name" value="Sigma70_r4_2"/>
    <property type="match status" value="1"/>
</dbReference>
<dbReference type="InterPro" id="IPR014284">
    <property type="entry name" value="RNA_pol_sigma-70_dom"/>
</dbReference>
<dbReference type="InterPro" id="IPR007627">
    <property type="entry name" value="RNA_pol_sigma70_r2"/>
</dbReference>
<dbReference type="GO" id="GO:0016987">
    <property type="term" value="F:sigma factor activity"/>
    <property type="evidence" value="ECO:0007669"/>
    <property type="project" value="UniProtKB-KW"/>
</dbReference>
<keyword evidence="8" id="KW-1185">Reference proteome</keyword>
<dbReference type="Proteomes" id="UP000315003">
    <property type="component" value="Chromosome"/>
</dbReference>
<evidence type="ECO:0000256" key="4">
    <source>
        <dbReference type="ARBA" id="ARBA00023163"/>
    </source>
</evidence>
<dbReference type="AlphaFoldDB" id="A0A517SW66"/>
<dbReference type="EMBL" id="CP036272">
    <property type="protein sequence ID" value="QDT60375.1"/>
    <property type="molecule type" value="Genomic_DNA"/>
</dbReference>
<gene>
    <name evidence="7" type="ORF">SV7mr_28960</name>
</gene>
<feature type="domain" description="RNA polymerase sigma-70 region 2" evidence="5">
    <location>
        <begin position="12"/>
        <end position="62"/>
    </location>
</feature>
<evidence type="ECO:0000256" key="2">
    <source>
        <dbReference type="ARBA" id="ARBA00023015"/>
    </source>
</evidence>
<comment type="similarity">
    <text evidence="1">Belongs to the sigma-70 factor family. ECF subfamily.</text>
</comment>
<evidence type="ECO:0000313" key="8">
    <source>
        <dbReference type="Proteomes" id="UP000315003"/>
    </source>
</evidence>